<name>A0A6S6TKR7_9BACT</name>
<protein>
    <submittedName>
        <fullName evidence="2">Uncharacterized protein</fullName>
    </submittedName>
</protein>
<evidence type="ECO:0000313" key="2">
    <source>
        <dbReference type="EMBL" id="CAA6818797.1"/>
    </source>
</evidence>
<proteinExistence type="predicted"/>
<evidence type="ECO:0000256" key="1">
    <source>
        <dbReference type="SAM" id="MobiDB-lite"/>
    </source>
</evidence>
<dbReference type="AlphaFoldDB" id="A0A6S6TKR7"/>
<gene>
    <name evidence="2" type="ORF">HELGO_WM17577</name>
</gene>
<accession>A0A6S6TKR7</accession>
<organism evidence="2">
    <name type="scientific">uncultured Aureispira sp</name>
    <dbReference type="NCBI Taxonomy" id="1331704"/>
    <lineage>
        <taxon>Bacteria</taxon>
        <taxon>Pseudomonadati</taxon>
        <taxon>Bacteroidota</taxon>
        <taxon>Saprospiria</taxon>
        <taxon>Saprospirales</taxon>
        <taxon>Saprospiraceae</taxon>
        <taxon>Aureispira</taxon>
        <taxon>environmental samples</taxon>
    </lineage>
</organism>
<feature type="region of interest" description="Disordered" evidence="1">
    <location>
        <begin position="1"/>
        <end position="26"/>
    </location>
</feature>
<sequence length="110" mass="12227">MAKKKRSRTSDFSLGNDKLSGNLPSKEQINSAVAKATNQEIEAEKKKRIPFTTALTPENRARLEAASHEGRGGVADILNLAIEHYFEQVAPVQNLEMQKIFLKIYASKAK</sequence>
<reference evidence="2" key="1">
    <citation type="submission" date="2020-01" db="EMBL/GenBank/DDBJ databases">
        <authorList>
            <person name="Meier V. D."/>
            <person name="Meier V D."/>
        </authorList>
    </citation>
    <scope>NUCLEOTIDE SEQUENCE</scope>
    <source>
        <strain evidence="2">HLG_WM_MAG_10</strain>
    </source>
</reference>
<dbReference type="EMBL" id="CACVAQ010000269">
    <property type="protein sequence ID" value="CAA6818797.1"/>
    <property type="molecule type" value="Genomic_DNA"/>
</dbReference>